<dbReference type="RefSeq" id="XP_022580895.1">
    <property type="nucleotide sequence ID" value="XM_022727427.1"/>
</dbReference>
<reference evidence="3" key="1">
    <citation type="journal article" date="2017" name="Genome Biol.">
        <title>Comparative genomics reveals high biological diversity and specific adaptations in the industrially and medically important fungal genus Aspergillus.</title>
        <authorList>
            <person name="de Vries R.P."/>
            <person name="Riley R."/>
            <person name="Wiebenga A."/>
            <person name="Aguilar-Osorio G."/>
            <person name="Amillis S."/>
            <person name="Uchima C.A."/>
            <person name="Anderluh G."/>
            <person name="Asadollahi M."/>
            <person name="Askin M."/>
            <person name="Barry K."/>
            <person name="Battaglia E."/>
            <person name="Bayram O."/>
            <person name="Benocci T."/>
            <person name="Braus-Stromeyer S.A."/>
            <person name="Caldana C."/>
            <person name="Canovas D."/>
            <person name="Cerqueira G.C."/>
            <person name="Chen F."/>
            <person name="Chen W."/>
            <person name="Choi C."/>
            <person name="Clum A."/>
            <person name="Dos Santos R.A."/>
            <person name="Damasio A.R."/>
            <person name="Diallinas G."/>
            <person name="Emri T."/>
            <person name="Fekete E."/>
            <person name="Flipphi M."/>
            <person name="Freyberg S."/>
            <person name="Gallo A."/>
            <person name="Gournas C."/>
            <person name="Habgood R."/>
            <person name="Hainaut M."/>
            <person name="Harispe M.L."/>
            <person name="Henrissat B."/>
            <person name="Hilden K.S."/>
            <person name="Hope R."/>
            <person name="Hossain A."/>
            <person name="Karabika E."/>
            <person name="Karaffa L."/>
            <person name="Karanyi Z."/>
            <person name="Krasevec N."/>
            <person name="Kuo A."/>
            <person name="Kusch H."/>
            <person name="LaButti K."/>
            <person name="Lagendijk E.L."/>
            <person name="Lapidus A."/>
            <person name="Levasseur A."/>
            <person name="Lindquist E."/>
            <person name="Lipzen A."/>
            <person name="Logrieco A.F."/>
            <person name="MacCabe A."/>
            <person name="Maekelae M.R."/>
            <person name="Malavazi I."/>
            <person name="Melin P."/>
            <person name="Meyer V."/>
            <person name="Mielnichuk N."/>
            <person name="Miskei M."/>
            <person name="Molnar A.P."/>
            <person name="Mule G."/>
            <person name="Ngan C.Y."/>
            <person name="Orejas M."/>
            <person name="Orosz E."/>
            <person name="Ouedraogo J.P."/>
            <person name="Overkamp K.M."/>
            <person name="Park H.-S."/>
            <person name="Perrone G."/>
            <person name="Piumi F."/>
            <person name="Punt P.J."/>
            <person name="Ram A.F."/>
            <person name="Ramon A."/>
            <person name="Rauscher S."/>
            <person name="Record E."/>
            <person name="Riano-Pachon D.M."/>
            <person name="Robert V."/>
            <person name="Roehrig J."/>
            <person name="Ruller R."/>
            <person name="Salamov A."/>
            <person name="Salih N.S."/>
            <person name="Samson R.A."/>
            <person name="Sandor E."/>
            <person name="Sanguinetti M."/>
            <person name="Schuetze T."/>
            <person name="Sepcic K."/>
            <person name="Shelest E."/>
            <person name="Sherlock G."/>
            <person name="Sophianopoulou V."/>
            <person name="Squina F.M."/>
            <person name="Sun H."/>
            <person name="Susca A."/>
            <person name="Todd R.B."/>
            <person name="Tsang A."/>
            <person name="Unkles S.E."/>
            <person name="van de Wiele N."/>
            <person name="van Rossen-Uffink D."/>
            <person name="Oliveira J.V."/>
            <person name="Vesth T.C."/>
            <person name="Visser J."/>
            <person name="Yu J.-H."/>
            <person name="Zhou M."/>
            <person name="Andersen M.R."/>
            <person name="Archer D.B."/>
            <person name="Baker S.E."/>
            <person name="Benoit I."/>
            <person name="Brakhage A.A."/>
            <person name="Braus G.H."/>
            <person name="Fischer R."/>
            <person name="Frisvad J.C."/>
            <person name="Goldman G.H."/>
            <person name="Houbraken J."/>
            <person name="Oakley B."/>
            <person name="Pocsi I."/>
            <person name="Scazzocchio C."/>
            <person name="Seiboth B."/>
            <person name="vanKuyk P.A."/>
            <person name="Wortman J."/>
            <person name="Dyer P.S."/>
            <person name="Grigoriev I.V."/>
        </authorList>
    </citation>
    <scope>NUCLEOTIDE SEQUENCE [LARGE SCALE GENOMIC DNA]</scope>
    <source>
        <strain evidence="3">CBS 506.65</strain>
    </source>
</reference>
<protein>
    <recommendedName>
        <fullName evidence="4">Transmembrane protein</fullName>
    </recommendedName>
</protein>
<keyword evidence="3" id="KW-1185">Reference proteome</keyword>
<keyword evidence="1" id="KW-1133">Transmembrane helix</keyword>
<evidence type="ECO:0008006" key="4">
    <source>
        <dbReference type="Google" id="ProtNLM"/>
    </source>
</evidence>
<sequence>MQSGPACGDWREDEKDRVDRLAPLDYLSVFLSLVCYFPLFAHSGHDSVSCEPICLATGALFFLFFLFFFFLFFFFFFFPFPLCSWPIQSSVDELAPFPFLPRARLCGHSRTSSGFRMELFHPILSAFGHRLALGPLPLQKVEYHSVPWGSKANAYPIRTPFFSGRLTMSD</sequence>
<keyword evidence="1" id="KW-0472">Membrane</keyword>
<feature type="transmembrane region" description="Helical" evidence="1">
    <location>
        <begin position="24"/>
        <end position="41"/>
    </location>
</feature>
<gene>
    <name evidence="2" type="ORF">ASPZODRAFT_1957576</name>
</gene>
<organism evidence="2 3">
    <name type="scientific">Penicilliopsis zonata CBS 506.65</name>
    <dbReference type="NCBI Taxonomy" id="1073090"/>
    <lineage>
        <taxon>Eukaryota</taxon>
        <taxon>Fungi</taxon>
        <taxon>Dikarya</taxon>
        <taxon>Ascomycota</taxon>
        <taxon>Pezizomycotina</taxon>
        <taxon>Eurotiomycetes</taxon>
        <taxon>Eurotiomycetidae</taxon>
        <taxon>Eurotiales</taxon>
        <taxon>Aspergillaceae</taxon>
        <taxon>Penicilliopsis</taxon>
    </lineage>
</organism>
<dbReference type="Proteomes" id="UP000184188">
    <property type="component" value="Unassembled WGS sequence"/>
</dbReference>
<keyword evidence="1" id="KW-0812">Transmembrane</keyword>
<dbReference type="AlphaFoldDB" id="A0A1L9SGI7"/>
<name>A0A1L9SGI7_9EURO</name>
<evidence type="ECO:0000313" key="3">
    <source>
        <dbReference type="Proteomes" id="UP000184188"/>
    </source>
</evidence>
<dbReference type="GeneID" id="34613891"/>
<dbReference type="VEuPathDB" id="FungiDB:ASPZODRAFT_1957576"/>
<dbReference type="EMBL" id="KV878342">
    <property type="protein sequence ID" value="OJJ46385.1"/>
    <property type="molecule type" value="Genomic_DNA"/>
</dbReference>
<evidence type="ECO:0000256" key="1">
    <source>
        <dbReference type="SAM" id="Phobius"/>
    </source>
</evidence>
<accession>A0A1L9SGI7</accession>
<proteinExistence type="predicted"/>
<evidence type="ECO:0000313" key="2">
    <source>
        <dbReference type="EMBL" id="OJJ46385.1"/>
    </source>
</evidence>
<feature type="transmembrane region" description="Helical" evidence="1">
    <location>
        <begin position="53"/>
        <end position="78"/>
    </location>
</feature>